<evidence type="ECO:0000256" key="5">
    <source>
        <dbReference type="PROSITE-ProRule" id="PRU10100"/>
    </source>
</evidence>
<evidence type="ECO:0000259" key="7">
    <source>
        <dbReference type="Pfam" id="PF00710"/>
    </source>
</evidence>
<protein>
    <recommendedName>
        <fullName evidence="1">asparaginase</fullName>
        <ecNumber evidence="1">3.5.1.1</ecNumber>
    </recommendedName>
</protein>
<dbReference type="GO" id="GO:0009066">
    <property type="term" value="P:aspartate family amino acid metabolic process"/>
    <property type="evidence" value="ECO:0007669"/>
    <property type="project" value="UniProtKB-ARBA"/>
</dbReference>
<evidence type="ECO:0000256" key="4">
    <source>
        <dbReference type="PIRSR" id="PIRSR001220-2"/>
    </source>
</evidence>
<keyword evidence="2" id="KW-0378">Hydrolase</keyword>
<dbReference type="InterPro" id="IPR036152">
    <property type="entry name" value="Asp/glu_Ase-like_sf"/>
</dbReference>
<feature type="binding site" evidence="4">
    <location>
        <begin position="165"/>
        <end position="166"/>
    </location>
    <ligand>
        <name>substrate</name>
    </ligand>
</feature>
<sequence length="602" mass="69022">MVKIKKYSIFEQQFYNSGLNSRENSQNDISVDKQRSFNISDNLNFSQDKIENWISEEKKVDKKVLIICLGGTISMVDSDEGLVVKKGALQEEMKKFYHFYDPEFEREGWYITPVSIYGRRTWYQFLEIDDPIDSSNVTSQNYIQIAQIIYDNYQKYDAFILCHGTDTMSYTASILSFMLENLSKTVIFTGSMIPLCKEENDAYNNLICSLLISGHFTIPEVTIFMNDRLIRGNRAKKIASEGLDAFDSPMVSPIIQLDQNLNGHLILNNNLIYDNTMDNMEFKAQLKLCDDVTVIQIIPTLNIRSVKIQLQDPELKGVILETYGAGNIPSNKPELITILKEAIDRGVFIVNISQCYYSSVSPIYQTGTVLQKIGVVFGGDMTFEAALSKMQYILAKDNLTREQKQDYLGSCIRGELTQIIKGNNLNEKHQEKTQKENKMKEQFKSRANQAFPSKQNGTQNDFANQSQINQNQNFILDEDDDKDISILLSKLSNSQDQIKKKKNSLQINSNNNNDNSNQQQNLSQLKYNEINDTSQQSQMSGQNNNDIQVILMNTSEIPHNQPQNGKEGRRSRKQSQNQNQQQNQNIDQNKKQQFPQLNNKKV</sequence>
<dbReference type="Proteomes" id="UP000054937">
    <property type="component" value="Unassembled WGS sequence"/>
</dbReference>
<evidence type="ECO:0000256" key="1">
    <source>
        <dbReference type="ARBA" id="ARBA00012920"/>
    </source>
</evidence>
<evidence type="ECO:0000313" key="10">
    <source>
        <dbReference type="Proteomes" id="UP000054937"/>
    </source>
</evidence>
<feature type="compositionally biased region" description="Basic and acidic residues" evidence="6">
    <location>
        <begin position="426"/>
        <end position="443"/>
    </location>
</feature>
<reference evidence="9 10" key="1">
    <citation type="journal article" date="2015" name="Sci. Rep.">
        <title>Genome of the facultative scuticociliatosis pathogen Pseudocohnilembus persalinus provides insight into its virulence through horizontal gene transfer.</title>
        <authorList>
            <person name="Xiong J."/>
            <person name="Wang G."/>
            <person name="Cheng J."/>
            <person name="Tian M."/>
            <person name="Pan X."/>
            <person name="Warren A."/>
            <person name="Jiang C."/>
            <person name="Yuan D."/>
            <person name="Miao W."/>
        </authorList>
    </citation>
    <scope>NUCLEOTIDE SEQUENCE [LARGE SCALE GENOMIC DNA]</scope>
    <source>
        <strain evidence="9">36N120E</strain>
    </source>
</reference>
<dbReference type="InterPro" id="IPR027475">
    <property type="entry name" value="Asparaginase/glutaminase_AS2"/>
</dbReference>
<dbReference type="SFLD" id="SFLDS00057">
    <property type="entry name" value="Glutaminase/Asparaginase"/>
    <property type="match status" value="1"/>
</dbReference>
<evidence type="ECO:0000256" key="6">
    <source>
        <dbReference type="SAM" id="MobiDB-lite"/>
    </source>
</evidence>
<dbReference type="PANTHER" id="PTHR11707">
    <property type="entry name" value="L-ASPARAGINASE"/>
    <property type="match status" value="1"/>
</dbReference>
<feature type="active site" evidence="5">
    <location>
        <position position="165"/>
    </location>
</feature>
<evidence type="ECO:0000256" key="2">
    <source>
        <dbReference type="ARBA" id="ARBA00022801"/>
    </source>
</evidence>
<dbReference type="InParanoid" id="A0A0V0QR69"/>
<dbReference type="EC" id="3.5.1.1" evidence="1"/>
<dbReference type="SMART" id="SM00870">
    <property type="entry name" value="Asparaginase"/>
    <property type="match status" value="1"/>
</dbReference>
<feature type="compositionally biased region" description="Low complexity" evidence="6">
    <location>
        <begin position="574"/>
        <end position="593"/>
    </location>
</feature>
<dbReference type="AlphaFoldDB" id="A0A0V0QR69"/>
<name>A0A0V0QR69_PSEPJ</name>
<dbReference type="InterPro" id="IPR027474">
    <property type="entry name" value="L-asparaginase_N"/>
</dbReference>
<feature type="region of interest" description="Disordered" evidence="6">
    <location>
        <begin position="494"/>
        <end position="519"/>
    </location>
</feature>
<gene>
    <name evidence="9" type="ORF">PPERSA_06022</name>
</gene>
<keyword evidence="10" id="KW-1185">Reference proteome</keyword>
<dbReference type="GO" id="GO:0004067">
    <property type="term" value="F:asparaginase activity"/>
    <property type="evidence" value="ECO:0007669"/>
    <property type="project" value="UniProtKB-UniRule"/>
</dbReference>
<dbReference type="InterPro" id="IPR041725">
    <property type="entry name" value="L-asparaginase_I"/>
</dbReference>
<dbReference type="PIRSF" id="PIRSF500176">
    <property type="entry name" value="L_ASNase"/>
    <property type="match status" value="1"/>
</dbReference>
<dbReference type="EMBL" id="LDAU01000115">
    <property type="protein sequence ID" value="KRX04469.1"/>
    <property type="molecule type" value="Genomic_DNA"/>
</dbReference>
<dbReference type="Pfam" id="PF00710">
    <property type="entry name" value="Asparaginase"/>
    <property type="match status" value="1"/>
</dbReference>
<feature type="compositionally biased region" description="Low complexity" evidence="6">
    <location>
        <begin position="504"/>
        <end position="519"/>
    </location>
</feature>
<dbReference type="OrthoDB" id="427002at2759"/>
<dbReference type="PRINTS" id="PR00139">
    <property type="entry name" value="ASNGLNASE"/>
</dbReference>
<dbReference type="FunFam" id="3.40.50.40:FF:000001">
    <property type="entry name" value="L-asparaginase 1"/>
    <property type="match status" value="1"/>
</dbReference>
<dbReference type="Gene3D" id="3.40.50.1170">
    <property type="entry name" value="L-asparaginase, N-terminal domain"/>
    <property type="match status" value="1"/>
</dbReference>
<dbReference type="PANTHER" id="PTHR11707:SF28">
    <property type="entry name" value="60 KDA LYSOPHOSPHOLIPASE"/>
    <property type="match status" value="1"/>
</dbReference>
<dbReference type="PROSITE" id="PS00917">
    <property type="entry name" value="ASN_GLN_ASE_2"/>
    <property type="match status" value="1"/>
</dbReference>
<feature type="region of interest" description="Disordered" evidence="6">
    <location>
        <begin position="557"/>
        <end position="602"/>
    </location>
</feature>
<evidence type="ECO:0000313" key="9">
    <source>
        <dbReference type="EMBL" id="KRX04469.1"/>
    </source>
</evidence>
<dbReference type="InterPro" id="IPR027473">
    <property type="entry name" value="L-asparaginase_C"/>
</dbReference>
<dbReference type="Gene3D" id="3.40.50.40">
    <property type="match status" value="1"/>
</dbReference>
<dbReference type="InterPro" id="IPR006034">
    <property type="entry name" value="Asparaginase/glutaminase-like"/>
</dbReference>
<feature type="binding site" evidence="4">
    <location>
        <position position="134"/>
    </location>
    <ligand>
        <name>substrate</name>
    </ligand>
</feature>
<dbReference type="CDD" id="cd08963">
    <property type="entry name" value="L-asparaginase_I"/>
    <property type="match status" value="1"/>
</dbReference>
<dbReference type="InterPro" id="IPR040919">
    <property type="entry name" value="Asparaginase_C"/>
</dbReference>
<dbReference type="SUPFAM" id="SSF53774">
    <property type="entry name" value="Glutaminase/Asparaginase"/>
    <property type="match status" value="1"/>
</dbReference>
<feature type="region of interest" description="Disordered" evidence="6">
    <location>
        <begin position="423"/>
        <end position="443"/>
    </location>
</feature>
<dbReference type="PROSITE" id="PS51732">
    <property type="entry name" value="ASN_GLN_ASE_3"/>
    <property type="match status" value="1"/>
</dbReference>
<feature type="domain" description="L-asparaginase N-terminal" evidence="7">
    <location>
        <begin position="63"/>
        <end position="259"/>
    </location>
</feature>
<organism evidence="9 10">
    <name type="scientific">Pseudocohnilembus persalinus</name>
    <name type="common">Ciliate</name>
    <dbReference type="NCBI Taxonomy" id="266149"/>
    <lineage>
        <taxon>Eukaryota</taxon>
        <taxon>Sar</taxon>
        <taxon>Alveolata</taxon>
        <taxon>Ciliophora</taxon>
        <taxon>Intramacronucleata</taxon>
        <taxon>Oligohymenophorea</taxon>
        <taxon>Scuticociliatia</taxon>
        <taxon>Philasterida</taxon>
        <taxon>Pseudocohnilembidae</taxon>
        <taxon>Pseudocohnilembus</taxon>
    </lineage>
</organism>
<dbReference type="Pfam" id="PF17763">
    <property type="entry name" value="Asparaginase_C"/>
    <property type="match status" value="1"/>
</dbReference>
<dbReference type="InterPro" id="IPR037152">
    <property type="entry name" value="L-asparaginase_N_sf"/>
</dbReference>
<evidence type="ECO:0000259" key="8">
    <source>
        <dbReference type="Pfam" id="PF17763"/>
    </source>
</evidence>
<evidence type="ECO:0000256" key="3">
    <source>
        <dbReference type="PIRSR" id="PIRSR001220-1"/>
    </source>
</evidence>
<feature type="active site" description="O-isoaspartyl threonine intermediate" evidence="3">
    <location>
        <position position="72"/>
    </location>
</feature>
<proteinExistence type="predicted"/>
<comment type="caution">
    <text evidence="9">The sequence shown here is derived from an EMBL/GenBank/DDBJ whole genome shotgun (WGS) entry which is preliminary data.</text>
</comment>
<accession>A0A0V0QR69</accession>
<dbReference type="PIRSF" id="PIRSF001220">
    <property type="entry name" value="L-ASNase_gatD"/>
    <property type="match status" value="1"/>
</dbReference>
<feature type="domain" description="Asparaginase/glutaminase C-terminal" evidence="8">
    <location>
        <begin position="292"/>
        <end position="406"/>
    </location>
</feature>